<feature type="non-terminal residue" evidence="1">
    <location>
        <position position="1"/>
    </location>
</feature>
<proteinExistence type="predicted"/>
<organism evidence="1">
    <name type="scientific">Lygus hesperus</name>
    <name type="common">Western plant bug</name>
    <dbReference type="NCBI Taxonomy" id="30085"/>
    <lineage>
        <taxon>Eukaryota</taxon>
        <taxon>Metazoa</taxon>
        <taxon>Ecdysozoa</taxon>
        <taxon>Arthropoda</taxon>
        <taxon>Hexapoda</taxon>
        <taxon>Insecta</taxon>
        <taxon>Pterygota</taxon>
        <taxon>Neoptera</taxon>
        <taxon>Paraneoptera</taxon>
        <taxon>Hemiptera</taxon>
        <taxon>Heteroptera</taxon>
        <taxon>Panheteroptera</taxon>
        <taxon>Cimicomorpha</taxon>
        <taxon>Miridae</taxon>
        <taxon>Mirini</taxon>
        <taxon>Lygus</taxon>
    </lineage>
</organism>
<dbReference type="Gene3D" id="1.10.8.10">
    <property type="entry name" value="DNA helicase RuvA subunit, C-terminal domain"/>
    <property type="match status" value="1"/>
</dbReference>
<accession>A0A146KPR0</accession>
<name>A0A146KPR0_LYGHE</name>
<protein>
    <recommendedName>
        <fullName evidence="2">UBA domain-containing protein</fullName>
    </recommendedName>
</protein>
<dbReference type="InterPro" id="IPR009060">
    <property type="entry name" value="UBA-like_sf"/>
</dbReference>
<dbReference type="AlphaFoldDB" id="A0A146KPR0"/>
<evidence type="ECO:0008006" key="2">
    <source>
        <dbReference type="Google" id="ProtNLM"/>
    </source>
</evidence>
<dbReference type="EMBL" id="GDHC01020944">
    <property type="protein sequence ID" value="JAP97684.1"/>
    <property type="molecule type" value="Transcribed_RNA"/>
</dbReference>
<dbReference type="SUPFAM" id="SSF46934">
    <property type="entry name" value="UBA-like"/>
    <property type="match status" value="1"/>
</dbReference>
<evidence type="ECO:0000313" key="1">
    <source>
        <dbReference type="EMBL" id="JAP97684.1"/>
    </source>
</evidence>
<gene>
    <name evidence="1" type="ORF">g.60098</name>
</gene>
<reference evidence="1" key="1">
    <citation type="journal article" date="2016" name="Gigascience">
        <title>De novo construction of an expanded transcriptome assembly for the western tarnished plant bug, Lygus hesperus.</title>
        <authorList>
            <person name="Tassone E.E."/>
            <person name="Geib S.M."/>
            <person name="Hall B."/>
            <person name="Fabrick J.A."/>
            <person name="Brent C.S."/>
            <person name="Hull J.J."/>
        </authorList>
    </citation>
    <scope>NUCLEOTIDE SEQUENCE</scope>
</reference>
<sequence length="150" mass="16950">NSRSATAHVVDSYIPGHLQILDIQQTVYSASSYYDIIVRYLCCRYLRNFVSSNSGDFFPRDFLSAYHSQLLVFSLHARIINFDVPITFHFTILVAVIDRQLQNMLNMGFNNEGGWLRDMLISNGGDITKVLDHLGGASKEGSTLSRLELD</sequence>